<evidence type="ECO:0000256" key="1">
    <source>
        <dbReference type="ARBA" id="ARBA00006774"/>
    </source>
</evidence>
<keyword evidence="7 8" id="KW-0012">Acyltransferase</keyword>
<comment type="catalytic activity">
    <reaction evidence="8">
        <text>N(2)-acetyl-L-ornithine + L-glutamate = N-acetyl-L-glutamate + L-ornithine</text>
        <dbReference type="Rhea" id="RHEA:15349"/>
        <dbReference type="ChEBI" id="CHEBI:29985"/>
        <dbReference type="ChEBI" id="CHEBI:44337"/>
        <dbReference type="ChEBI" id="CHEBI:46911"/>
        <dbReference type="ChEBI" id="CHEBI:57805"/>
        <dbReference type="EC" id="2.3.1.35"/>
    </reaction>
</comment>
<protein>
    <recommendedName>
        <fullName evidence="8">Arginine biosynthesis bifunctional protein ArgJ, chloroplastic</fullName>
    </recommendedName>
    <domain>
        <recommendedName>
            <fullName evidence="8">Glutamate N-acetyltransferase</fullName>
            <shortName evidence="8">GAT</shortName>
            <ecNumber evidence="8">2.3.1.35</ecNumber>
        </recommendedName>
        <alternativeName>
            <fullName evidence="8">Ornithine acetyltransferase</fullName>
            <shortName evidence="8">OATase</shortName>
        </alternativeName>
        <alternativeName>
            <fullName evidence="8">Ornithine transacetylase</fullName>
        </alternativeName>
    </domain>
    <domain>
        <recommendedName>
            <fullName evidence="8">Amino-acid acetyltransferase</fullName>
            <ecNumber evidence="8">2.3.1.1</ecNumber>
        </recommendedName>
        <alternativeName>
            <fullName evidence="8">N-acetylglutamate synthase</fullName>
            <shortName evidence="8">AGS</shortName>
        </alternativeName>
    </domain>
    <component>
        <recommendedName>
            <fullName evidence="8">Arginine biosynthesis bifunctional protein ArgJ alpha chain</fullName>
        </recommendedName>
    </component>
    <component>
        <recommendedName>
            <fullName evidence="8">Arginine biosynthesis bifunctional protein ArgJ beta chain</fullName>
        </recommendedName>
    </component>
</protein>
<dbReference type="GO" id="GO:0006592">
    <property type="term" value="P:ornithine biosynthetic process"/>
    <property type="evidence" value="ECO:0007669"/>
    <property type="project" value="TreeGrafter"/>
</dbReference>
<keyword evidence="6 8" id="KW-0511">Multifunctional enzyme</keyword>
<dbReference type="Proteomes" id="UP000743370">
    <property type="component" value="Unassembled WGS sequence"/>
</dbReference>
<dbReference type="Gene3D" id="3.60.70.12">
    <property type="entry name" value="L-amino peptidase D-ALA esterase/amidase"/>
    <property type="match status" value="1"/>
</dbReference>
<keyword evidence="8" id="KW-0934">Plastid</keyword>
<evidence type="ECO:0000256" key="2">
    <source>
        <dbReference type="ARBA" id="ARBA00022571"/>
    </source>
</evidence>
<dbReference type="GO" id="GO:0004042">
    <property type="term" value="F:L-glutamate N-acetyltransferase activity"/>
    <property type="evidence" value="ECO:0007669"/>
    <property type="project" value="UniProtKB-UniRule"/>
</dbReference>
<feature type="site" description="Involved in the stabilization of negative charge on the oxyanion by the formation of the oxyanion hole" evidence="8">
    <location>
        <position position="169"/>
    </location>
</feature>
<dbReference type="HAMAP" id="MF_01106">
    <property type="entry name" value="ArgJ"/>
    <property type="match status" value="1"/>
</dbReference>
<feature type="chain" id="PRO_5035977672" description="Arginine biosynthesis bifunctional protein ArgJ alpha chain" evidence="8">
    <location>
        <begin position="1"/>
        <end position="244"/>
    </location>
</feature>
<keyword evidence="8" id="KW-0150">Chloroplast</keyword>
<evidence type="ECO:0000256" key="3">
    <source>
        <dbReference type="ARBA" id="ARBA00022605"/>
    </source>
</evidence>
<organism evidence="9 10">
    <name type="scientific">Phaseolus angularis</name>
    <name type="common">Azuki bean</name>
    <name type="synonym">Vigna angularis</name>
    <dbReference type="NCBI Taxonomy" id="3914"/>
    <lineage>
        <taxon>Eukaryota</taxon>
        <taxon>Viridiplantae</taxon>
        <taxon>Streptophyta</taxon>
        <taxon>Embryophyta</taxon>
        <taxon>Tracheophyta</taxon>
        <taxon>Spermatophyta</taxon>
        <taxon>Magnoliopsida</taxon>
        <taxon>eudicotyledons</taxon>
        <taxon>Gunneridae</taxon>
        <taxon>Pentapetalae</taxon>
        <taxon>rosids</taxon>
        <taxon>fabids</taxon>
        <taxon>Fabales</taxon>
        <taxon>Fabaceae</taxon>
        <taxon>Papilionoideae</taxon>
        <taxon>50 kb inversion clade</taxon>
        <taxon>NPAAA clade</taxon>
        <taxon>indigoferoid/millettioid clade</taxon>
        <taxon>Phaseoleae</taxon>
        <taxon>Vigna</taxon>
    </lineage>
</organism>
<dbReference type="SUPFAM" id="SSF56266">
    <property type="entry name" value="DmpA/ArgJ-like"/>
    <property type="match status" value="1"/>
</dbReference>
<dbReference type="PANTHER" id="PTHR23100:SF0">
    <property type="entry name" value="ARGININE BIOSYNTHESIS BIFUNCTIONAL PROTEIN ARGJ, MITOCHONDRIAL"/>
    <property type="match status" value="1"/>
</dbReference>
<dbReference type="CDD" id="cd02152">
    <property type="entry name" value="OAT"/>
    <property type="match status" value="1"/>
</dbReference>
<keyword evidence="2 8" id="KW-0055">Arginine biosynthesis</keyword>
<evidence type="ECO:0000256" key="6">
    <source>
        <dbReference type="ARBA" id="ARBA00023268"/>
    </source>
</evidence>
<feature type="binding site" evidence="8">
    <location>
        <position position="245"/>
    </location>
    <ligand>
        <name>substrate</name>
    </ligand>
</feature>
<dbReference type="Gene3D" id="3.10.20.340">
    <property type="entry name" value="ArgJ beta chain, C-terminal domain"/>
    <property type="match status" value="1"/>
</dbReference>
<sequence length="464" mass="48808">MYSCIPQHLFLHFHFASSPNTMAFNSSARDIRIRAASTNANYIPAAPIFLPEGPWNQIPGGVTAAEGFKAAGIYGGLRAKGEKPDLALVTCDVDAVSAGSFTTNVVAAAPVLYCQRTLDISNTARAVLTNAGQANAATGKEGYQDVVQCVESLAKLLEIKPEEVLVESTGVIGQRIKKGALLNSLPTLVNSLSSSVEGADSAAVAITTTDLVSKSVAIESLVGGTKIRVGGMAKGSGMIHPNMATMLGVITTDARVSNAVWRKMVQVAVSRSFNQITVDGDTSTNDTVIALASGLSGLGCISSLDSDEAIQLQACLDAVMQGLAKSIAWDGEGATCLVEVCFLCQGYLCSMTVDLVLLCSLTHPVLILYISHPNWGRIAAAAGYSGVSFHQDLLRVELGDILLMEGGEPQLFDRHAASSYLRKAGETHDTVRIQISVGNGPGRGQAWGCDLSYDYVKINAEYTT</sequence>
<proteinExistence type="inferred from homology"/>
<dbReference type="NCBIfam" id="NF003802">
    <property type="entry name" value="PRK05388.1"/>
    <property type="match status" value="1"/>
</dbReference>
<comment type="pathway">
    <text evidence="8">Amino-acid biosynthesis; L-arginine biosynthesis; L-ornithine and N-acetyl-L-glutamate from L-glutamate and N(2)-acetyl-L-ornithine (cyclic): step 1/1.</text>
</comment>
<comment type="caution">
    <text evidence="9">The sequence shown here is derived from an EMBL/GenBank/DDBJ whole genome shotgun (WGS) entry which is preliminary data.</text>
</comment>
<feature type="site" description="Cleavage; by autolysis" evidence="8">
    <location>
        <begin position="244"/>
        <end position="245"/>
    </location>
</feature>
<keyword evidence="4 8" id="KW-0808">Transferase</keyword>
<feature type="chain" id="PRO_5035977671" description="Arginine biosynthesis bifunctional protein ArgJ beta chain" evidence="8">
    <location>
        <begin position="245"/>
        <end position="464"/>
    </location>
</feature>
<comment type="pathway">
    <text evidence="8">Amino-acid biosynthesis; L-arginine biosynthesis; N(2)-acetyl-L-ornithine from L-glutamate: step 1/4.</text>
</comment>
<dbReference type="NCBIfam" id="TIGR00120">
    <property type="entry name" value="ArgJ"/>
    <property type="match status" value="1"/>
</dbReference>
<keyword evidence="3 8" id="KW-0028">Amino-acid biosynthesis</keyword>
<dbReference type="GO" id="GO:0009507">
    <property type="term" value="C:chloroplast"/>
    <property type="evidence" value="ECO:0007669"/>
    <property type="project" value="UniProtKB-SubCell"/>
</dbReference>
<evidence type="ECO:0000256" key="7">
    <source>
        <dbReference type="ARBA" id="ARBA00023315"/>
    </source>
</evidence>
<dbReference type="AlphaFoldDB" id="A0A8T0KWJ5"/>
<evidence type="ECO:0000256" key="8">
    <source>
        <dbReference type="HAMAP-Rule" id="MF_03124"/>
    </source>
</evidence>
<comment type="subcellular location">
    <subcellularLocation>
        <location evidence="8">Plastid</location>
        <location evidence="8">Chloroplast</location>
    </subcellularLocation>
</comment>
<feature type="binding site" evidence="8">
    <location>
        <position position="332"/>
    </location>
    <ligand>
        <name>substrate</name>
    </ligand>
</feature>
<name>A0A8T0KWJ5_PHAAN</name>
<dbReference type="FunFam" id="3.60.70.12:FF:000001">
    <property type="entry name" value="Arginine biosynthesis bifunctional protein ArgJ, chloroplastic"/>
    <property type="match status" value="1"/>
</dbReference>
<comment type="subunit">
    <text evidence="8">Heterodimer of an alpha and a beta chain.</text>
</comment>
<feature type="active site" description="Nucleophile" evidence="8">
    <location>
        <position position="245"/>
    </location>
</feature>
<comment type="catalytic activity">
    <reaction evidence="8">
        <text>L-glutamate + acetyl-CoA = N-acetyl-L-glutamate + CoA + H(+)</text>
        <dbReference type="Rhea" id="RHEA:24292"/>
        <dbReference type="ChEBI" id="CHEBI:15378"/>
        <dbReference type="ChEBI" id="CHEBI:29985"/>
        <dbReference type="ChEBI" id="CHEBI:44337"/>
        <dbReference type="ChEBI" id="CHEBI:57287"/>
        <dbReference type="ChEBI" id="CHEBI:57288"/>
        <dbReference type="EC" id="2.3.1.1"/>
    </reaction>
</comment>
<feature type="binding site" evidence="8">
    <location>
        <position position="459"/>
    </location>
    <ligand>
        <name>substrate</name>
    </ligand>
</feature>
<dbReference type="InterPro" id="IPR016117">
    <property type="entry name" value="ArgJ-like_dom_sf"/>
</dbReference>
<dbReference type="InterPro" id="IPR002813">
    <property type="entry name" value="Arg_biosynth_ArgJ"/>
</dbReference>
<dbReference type="EC" id="2.3.1.1" evidence="8"/>
<dbReference type="Pfam" id="PF01960">
    <property type="entry name" value="ArgJ"/>
    <property type="match status" value="1"/>
</dbReference>
<evidence type="ECO:0000256" key="4">
    <source>
        <dbReference type="ARBA" id="ARBA00022679"/>
    </source>
</evidence>
<dbReference type="PANTHER" id="PTHR23100">
    <property type="entry name" value="ARGININE BIOSYNTHESIS BIFUNCTIONAL PROTEIN ARGJ"/>
    <property type="match status" value="1"/>
</dbReference>
<evidence type="ECO:0000313" key="10">
    <source>
        <dbReference type="Proteomes" id="UP000743370"/>
    </source>
</evidence>
<dbReference type="InterPro" id="IPR042195">
    <property type="entry name" value="ArgJ_beta_C"/>
</dbReference>
<gene>
    <name evidence="9" type="ORF">HKW66_Vig0238200</name>
</gene>
<comment type="similarity">
    <text evidence="1 8">Belongs to the ArgJ family.</text>
</comment>
<feature type="site" description="Involved in the stabilization of negative charge on the oxyanion by the formation of the oxyanion hole" evidence="8">
    <location>
        <position position="170"/>
    </location>
</feature>
<evidence type="ECO:0000256" key="5">
    <source>
        <dbReference type="ARBA" id="ARBA00022813"/>
    </source>
</evidence>
<dbReference type="GO" id="GO:0006526">
    <property type="term" value="P:L-arginine biosynthetic process"/>
    <property type="evidence" value="ECO:0007669"/>
    <property type="project" value="UniProtKB-UniRule"/>
</dbReference>
<comment type="function">
    <text evidence="8">Catalyzes two activities which are involved in the cyclic version of arginine biosynthesis: the synthesis of acetylglutamate from glutamate and acetyl-CoA, and of ornithine by transacetylation between acetylornithine and glutamate.</text>
</comment>
<feature type="binding site" evidence="8">
    <location>
        <position position="464"/>
    </location>
    <ligand>
        <name>substrate</name>
    </ligand>
</feature>
<keyword evidence="5 8" id="KW-0068">Autocatalytic cleavage</keyword>
<feature type="binding site" evidence="8">
    <location>
        <position position="234"/>
    </location>
    <ligand>
        <name>substrate</name>
    </ligand>
</feature>
<dbReference type="EC" id="2.3.1.35" evidence="8"/>
<evidence type="ECO:0000313" key="9">
    <source>
        <dbReference type="EMBL" id="KAG2402623.1"/>
    </source>
</evidence>
<dbReference type="EMBL" id="JABFOF010000003">
    <property type="protein sequence ID" value="KAG2402623.1"/>
    <property type="molecule type" value="Genomic_DNA"/>
</dbReference>
<dbReference type="GO" id="GO:0004358">
    <property type="term" value="F:L-glutamate N-acetyltransferase activity, acting on acetyl-L-ornithine as donor"/>
    <property type="evidence" value="ECO:0007669"/>
    <property type="project" value="UniProtKB-UniRule"/>
</dbReference>
<feature type="binding site" evidence="8">
    <location>
        <position position="208"/>
    </location>
    <ligand>
        <name>substrate</name>
    </ligand>
</feature>
<accession>A0A8T0KWJ5</accession>
<reference evidence="9 10" key="1">
    <citation type="submission" date="2020-05" db="EMBL/GenBank/DDBJ databases">
        <title>Vigna angularis (adzuki bean) Var. LongXiaoDou No. 4 denovo assembly.</title>
        <authorList>
            <person name="Xiang H."/>
        </authorList>
    </citation>
    <scope>NUCLEOTIDE SEQUENCE [LARGE SCALE GENOMIC DNA]</scope>
    <source>
        <tissue evidence="9">Leaf</tissue>
    </source>
</reference>